<feature type="region of interest" description="Disordered" evidence="1">
    <location>
        <begin position="1"/>
        <end position="26"/>
    </location>
</feature>
<keyword evidence="2" id="KW-0472">Membrane</keyword>
<feature type="region of interest" description="Disordered" evidence="1">
    <location>
        <begin position="475"/>
        <end position="504"/>
    </location>
</feature>
<comment type="caution">
    <text evidence="3">The sequence shown here is derived from an EMBL/GenBank/DDBJ whole genome shotgun (WGS) entry which is preliminary data.</text>
</comment>
<name>A0ABQ3NJC4_STRVG</name>
<reference evidence="4" key="1">
    <citation type="submission" date="2020-09" db="EMBL/GenBank/DDBJ databases">
        <title>Whole genome shotgun sequence of Streptomyces cinnamonensis NBRC 15873.</title>
        <authorList>
            <person name="Komaki H."/>
            <person name="Tamura T."/>
        </authorList>
    </citation>
    <scope>NUCLEOTIDE SEQUENCE [LARGE SCALE GENOMIC DNA]</scope>
    <source>
        <strain evidence="4">NBRC 15873</strain>
    </source>
</reference>
<evidence type="ECO:0000256" key="1">
    <source>
        <dbReference type="SAM" id="MobiDB-lite"/>
    </source>
</evidence>
<evidence type="ECO:0000313" key="4">
    <source>
        <dbReference type="Proteomes" id="UP000660554"/>
    </source>
</evidence>
<evidence type="ECO:0000313" key="3">
    <source>
        <dbReference type="EMBL" id="GHI12877.1"/>
    </source>
</evidence>
<feature type="transmembrane region" description="Helical" evidence="2">
    <location>
        <begin position="422"/>
        <end position="440"/>
    </location>
</feature>
<feature type="transmembrane region" description="Helical" evidence="2">
    <location>
        <begin position="381"/>
        <end position="402"/>
    </location>
</feature>
<evidence type="ECO:0000256" key="2">
    <source>
        <dbReference type="SAM" id="Phobius"/>
    </source>
</evidence>
<feature type="compositionally biased region" description="Polar residues" evidence="1">
    <location>
        <begin position="1"/>
        <end position="13"/>
    </location>
</feature>
<protein>
    <submittedName>
        <fullName evidence="3">Uncharacterized protein</fullName>
    </submittedName>
</protein>
<sequence length="504" mass="54319">MSPAGTPSESEAGSTAPPEATAPFDPYVSRLGTRLTTVYATSWTYAPDTSDGGDSEVASLRPSALLNLGRLAAAYDRHADQLPRVLQTGRLDLSLFDARRWRAAGQEPPTAATLWQFAAPSGQIMLALTLDVAAPLLRCIPLLEDLYYAEVTFGGEDVEQLAAARIGTVPSGLLPERHQLVLRASPSESDVPTPDVAQRIIYRADLPVRPGLDPLCAPDELNRRPTTSGVLGPYVSLLTGHQDYVENAAFLSAIQAVASAARLREIRVLAESYARRFRARPDGNASSRDRRALLERITTAHGHLELELGYSVEIPADFATLIPSLRPTAYHSALYEAMGLTDRAAAVSQTLQRLGNATAAELTSVESTELHAADRRRVRTVVAVTFITTITATLGLLFAFFGINAREVDEGRSMFDSAYMPVYGLIVTVLVLGFLVYSILHAVDRAALRRFAAPAPTWHGTHRLLATELGTALLDGRPPTVPQPRSAEAAGAQDEPSRTTRPSP</sequence>
<dbReference type="EMBL" id="BNDV01000008">
    <property type="protein sequence ID" value="GHI12877.1"/>
    <property type="molecule type" value="Genomic_DNA"/>
</dbReference>
<proteinExistence type="predicted"/>
<keyword evidence="4" id="KW-1185">Reference proteome</keyword>
<gene>
    <name evidence="3" type="ORF">Scinn_23400</name>
</gene>
<dbReference type="Proteomes" id="UP000660554">
    <property type="component" value="Unassembled WGS sequence"/>
</dbReference>
<accession>A0ABQ3NJC4</accession>
<keyword evidence="2" id="KW-0812">Transmembrane</keyword>
<keyword evidence="2" id="KW-1133">Transmembrane helix</keyword>
<organism evidence="3 4">
    <name type="scientific">Streptomyces virginiae</name>
    <name type="common">Streptomyces cinnamonensis</name>
    <dbReference type="NCBI Taxonomy" id="1961"/>
    <lineage>
        <taxon>Bacteria</taxon>
        <taxon>Bacillati</taxon>
        <taxon>Actinomycetota</taxon>
        <taxon>Actinomycetes</taxon>
        <taxon>Kitasatosporales</taxon>
        <taxon>Streptomycetaceae</taxon>
        <taxon>Streptomyces</taxon>
    </lineage>
</organism>